<name>A0A7S5R4T6_9CAUD</name>
<gene>
    <name evidence="1" type="ORF">EVB55_025</name>
</gene>
<protein>
    <submittedName>
        <fullName evidence="1">Uncharacterized protein</fullName>
    </submittedName>
</protein>
<dbReference type="EMBL" id="MN988486">
    <property type="protein sequence ID" value="QIG67960.1"/>
    <property type="molecule type" value="Genomic_DNA"/>
</dbReference>
<dbReference type="Proteomes" id="UP000605518">
    <property type="component" value="Segment"/>
</dbReference>
<proteinExistence type="predicted"/>
<accession>A0A7S5R4T6</accession>
<reference evidence="1" key="1">
    <citation type="submission" date="2020-01" db="EMBL/GenBank/DDBJ databases">
        <title>Patterns of diversity and host range of bacteriophage communities associated with bean-nodulatin bacteria.</title>
        <authorList>
            <person name="Vann Cauwenberghe J."/>
            <person name="Santamaria R.I."/>
            <person name="Bustos P."/>
            <person name="Juarez S."/>
            <person name="Gonzalez V."/>
        </authorList>
    </citation>
    <scope>NUCLEOTIDE SEQUENCE</scope>
</reference>
<organism evidence="1 2">
    <name type="scientific">Rhizobium phage RHph_Y68</name>
    <dbReference type="NCBI Taxonomy" id="2509787"/>
    <lineage>
        <taxon>Viruses</taxon>
        <taxon>Duplodnaviria</taxon>
        <taxon>Heunggongvirae</taxon>
        <taxon>Uroviricota</taxon>
        <taxon>Caudoviricetes</taxon>
        <taxon>Pootjesviridae</taxon>
        <taxon>Staniewskivirinae</taxon>
        <taxon>Trinifflemingvirus</taxon>
        <taxon>Trinifflemingvirus Y68</taxon>
    </lineage>
</organism>
<evidence type="ECO:0000313" key="2">
    <source>
        <dbReference type="Proteomes" id="UP000605518"/>
    </source>
</evidence>
<evidence type="ECO:0000313" key="1">
    <source>
        <dbReference type="EMBL" id="QIG67960.1"/>
    </source>
</evidence>
<keyword evidence="2" id="KW-1185">Reference proteome</keyword>
<sequence>MFASWLKILPYFVVVFFAKRYCERFSHFKGVETVVPFSSGETISWIETEATGSSSD</sequence>